<protein>
    <submittedName>
        <fullName evidence="2">CAP domain-containing protein</fullName>
    </submittedName>
</protein>
<dbReference type="InterPro" id="IPR035940">
    <property type="entry name" value="CAP_sf"/>
</dbReference>
<organism evidence="2 3">
    <name type="scientific">Roseateles koreensis</name>
    <dbReference type="NCBI Taxonomy" id="2987526"/>
    <lineage>
        <taxon>Bacteria</taxon>
        <taxon>Pseudomonadati</taxon>
        <taxon>Pseudomonadota</taxon>
        <taxon>Betaproteobacteria</taxon>
        <taxon>Burkholderiales</taxon>
        <taxon>Sphaerotilaceae</taxon>
        <taxon>Roseateles</taxon>
    </lineage>
</organism>
<comment type="caution">
    <text evidence="2">The sequence shown here is derived from an EMBL/GenBank/DDBJ whole genome shotgun (WGS) entry which is preliminary data.</text>
</comment>
<dbReference type="CDD" id="cd05379">
    <property type="entry name" value="CAP_bacterial"/>
    <property type="match status" value="1"/>
</dbReference>
<sequence>MAGSSPAEQREPRVCDGAPDPVQVLRDLNALRSQARQCGDHPFSAAEPLRWDSRLQASAQAYADEMARNDFFSHVDGEGRGLRYRVLRQGYSFRRVGENLAAGPQRLDEVITGWIDSAGHCENIMEPQFVDAGLACVNGPGRYARYWVLHLGRVLRE</sequence>
<evidence type="ECO:0000259" key="1">
    <source>
        <dbReference type="Pfam" id="PF00188"/>
    </source>
</evidence>
<dbReference type="EMBL" id="JAQQXS010000008">
    <property type="protein sequence ID" value="MDC8785718.1"/>
    <property type="molecule type" value="Genomic_DNA"/>
</dbReference>
<reference evidence="2 3" key="1">
    <citation type="submission" date="2022-10" db="EMBL/GenBank/DDBJ databases">
        <title>paucibacter sp. hw8 Genome sequencing.</title>
        <authorList>
            <person name="Park S."/>
        </authorList>
    </citation>
    <scope>NUCLEOTIDE SEQUENCE [LARGE SCALE GENOMIC DNA]</scope>
    <source>
        <strain evidence="3">hw8</strain>
    </source>
</reference>
<dbReference type="Pfam" id="PF00188">
    <property type="entry name" value="CAP"/>
    <property type="match status" value="1"/>
</dbReference>
<evidence type="ECO:0000313" key="2">
    <source>
        <dbReference type="EMBL" id="MDC8785718.1"/>
    </source>
</evidence>
<dbReference type="InterPro" id="IPR014044">
    <property type="entry name" value="CAP_dom"/>
</dbReference>
<gene>
    <name evidence="2" type="ORF">PRZ01_10985</name>
</gene>
<dbReference type="PANTHER" id="PTHR31157">
    <property type="entry name" value="SCP DOMAIN-CONTAINING PROTEIN"/>
    <property type="match status" value="1"/>
</dbReference>
<dbReference type="Gene3D" id="3.40.33.10">
    <property type="entry name" value="CAP"/>
    <property type="match status" value="1"/>
</dbReference>
<dbReference type="SUPFAM" id="SSF55797">
    <property type="entry name" value="PR-1-like"/>
    <property type="match status" value="1"/>
</dbReference>
<keyword evidence="3" id="KW-1185">Reference proteome</keyword>
<dbReference type="Proteomes" id="UP001219862">
    <property type="component" value="Unassembled WGS sequence"/>
</dbReference>
<name>A0ABT5KS24_9BURK</name>
<accession>A0ABT5KS24</accession>
<evidence type="ECO:0000313" key="3">
    <source>
        <dbReference type="Proteomes" id="UP001219862"/>
    </source>
</evidence>
<proteinExistence type="predicted"/>
<feature type="domain" description="SCP" evidence="1">
    <location>
        <begin position="28"/>
        <end position="150"/>
    </location>
</feature>
<dbReference type="PANTHER" id="PTHR31157:SF1">
    <property type="entry name" value="SCP DOMAIN-CONTAINING PROTEIN"/>
    <property type="match status" value="1"/>
</dbReference>